<evidence type="ECO:0000256" key="2">
    <source>
        <dbReference type="ARBA" id="ARBA00023235"/>
    </source>
</evidence>
<dbReference type="GO" id="GO:0036373">
    <property type="term" value="F:L-fucose mutarotase activity"/>
    <property type="evidence" value="ECO:0007669"/>
    <property type="project" value="UniProtKB-EC"/>
</dbReference>
<comment type="catalytic activity">
    <reaction evidence="3">
        <text>alpha-L-fucose = beta-L-fucose</text>
        <dbReference type="Rhea" id="RHEA:25580"/>
        <dbReference type="ChEBI" id="CHEBI:42548"/>
        <dbReference type="ChEBI" id="CHEBI:42589"/>
        <dbReference type="EC" id="5.1.3.29"/>
    </reaction>
</comment>
<keyword evidence="2" id="KW-0413">Isomerase</keyword>
<dbReference type="EMBL" id="CP138335">
    <property type="protein sequence ID" value="XBW08500.1"/>
    <property type="molecule type" value="Genomic_DNA"/>
</dbReference>
<dbReference type="Pfam" id="PF05025">
    <property type="entry name" value="RbsD_FucU"/>
    <property type="match status" value="1"/>
</dbReference>
<dbReference type="Gene3D" id="3.40.1650.10">
    <property type="entry name" value="RbsD-like domain"/>
    <property type="match status" value="1"/>
</dbReference>
<dbReference type="GO" id="GO:0042806">
    <property type="term" value="F:fucose binding"/>
    <property type="evidence" value="ECO:0007669"/>
    <property type="project" value="TreeGrafter"/>
</dbReference>
<dbReference type="SUPFAM" id="SSF102546">
    <property type="entry name" value="RbsD-like"/>
    <property type="match status" value="1"/>
</dbReference>
<dbReference type="PANTHER" id="PTHR31690">
    <property type="entry name" value="FUCOSE MUTAROTASE"/>
    <property type="match status" value="1"/>
</dbReference>
<comment type="catalytic activity">
    <reaction evidence="1">
        <text>beta-D-ribopyranose = beta-D-ribofuranose</text>
        <dbReference type="Rhea" id="RHEA:25432"/>
        <dbReference type="ChEBI" id="CHEBI:27476"/>
        <dbReference type="ChEBI" id="CHEBI:47002"/>
        <dbReference type="EC" id="5.4.99.62"/>
    </reaction>
</comment>
<accession>A0AAU7V8S7</accession>
<dbReference type="PANTHER" id="PTHR31690:SF4">
    <property type="entry name" value="FUCOSE MUTAROTASE"/>
    <property type="match status" value="1"/>
</dbReference>
<dbReference type="RefSeq" id="WP_350258700.1">
    <property type="nucleotide sequence ID" value="NZ_CP138335.1"/>
</dbReference>
<dbReference type="GO" id="GO:0006004">
    <property type="term" value="P:fucose metabolic process"/>
    <property type="evidence" value="ECO:0007669"/>
    <property type="project" value="TreeGrafter"/>
</dbReference>
<gene>
    <name evidence="4" type="ORF">SAC06_02785</name>
</gene>
<organism evidence="4">
    <name type="scientific">Scrofimicrobium appendicitidis</name>
    <dbReference type="NCBI Taxonomy" id="3079930"/>
    <lineage>
        <taxon>Bacteria</taxon>
        <taxon>Bacillati</taxon>
        <taxon>Actinomycetota</taxon>
        <taxon>Actinomycetes</taxon>
        <taxon>Actinomycetales</taxon>
        <taxon>Actinomycetaceae</taxon>
        <taxon>Scrofimicrobium</taxon>
    </lineage>
</organism>
<dbReference type="InterPro" id="IPR050443">
    <property type="entry name" value="RbsD/FucU_mutarotase"/>
</dbReference>
<dbReference type="KEGG" id="sapp:SAC06_02785"/>
<dbReference type="AlphaFoldDB" id="A0AAU7V8S7"/>
<dbReference type="GO" id="GO:0062193">
    <property type="term" value="F:D-ribose pyranase activity"/>
    <property type="evidence" value="ECO:0007669"/>
    <property type="project" value="UniProtKB-EC"/>
</dbReference>
<evidence type="ECO:0000256" key="3">
    <source>
        <dbReference type="ARBA" id="ARBA00036324"/>
    </source>
</evidence>
<sequence>MLKGINPILNGDLLALLDQMGHSDTVVIADAHFPAYRISDVVVDVAQGSPEVTAAVCSVLELDDVNAVQLMDSEGQALAVQDELVAAAGNPSADRVGLVERYAFYEEAKKANFIIRTTETRIYANVILSKGVTPSS</sequence>
<name>A0AAU7V8S7_9ACTO</name>
<proteinExistence type="predicted"/>
<dbReference type="InterPro" id="IPR007721">
    <property type="entry name" value="RbsD_FucU"/>
</dbReference>
<dbReference type="InterPro" id="IPR023750">
    <property type="entry name" value="RbsD-like_sf"/>
</dbReference>
<evidence type="ECO:0000313" key="4">
    <source>
        <dbReference type="EMBL" id="XBW08500.1"/>
    </source>
</evidence>
<reference evidence="4" key="1">
    <citation type="submission" date="2023-11" db="EMBL/GenBank/DDBJ databases">
        <title>Scrofimicrobium hongkongense sp. nov., isolated from a patient with peritonitis.</title>
        <authorList>
            <person name="Lao H.Y."/>
            <person name="Wong A.Y.P."/>
            <person name="Ng T.L."/>
            <person name="Wong R.Y.L."/>
            <person name="Yau M.C.Y."/>
            <person name="Lam J.Y.W."/>
            <person name="Siu G.K.H."/>
        </authorList>
    </citation>
    <scope>NUCLEOTIDE SEQUENCE</scope>
    <source>
        <strain evidence="4">R131</strain>
    </source>
</reference>
<evidence type="ECO:0000256" key="1">
    <source>
        <dbReference type="ARBA" id="ARBA00000223"/>
    </source>
</evidence>
<protein>
    <submittedName>
        <fullName evidence="4">RbsD/FucU domain-containing protein</fullName>
    </submittedName>
</protein>